<reference evidence="2 3" key="1">
    <citation type="journal article" date="2024" name="Microbiol. Resour. Announc.">
        <title>Genome annotations for the ascomycete fungi Trichoderma harzianum, Trichoderma aggressivum, and Purpureocillium lilacinum.</title>
        <authorList>
            <person name="Beijen E.P.W."/>
            <person name="Ohm R.A."/>
        </authorList>
    </citation>
    <scope>NUCLEOTIDE SEQUENCE [LARGE SCALE GENOMIC DNA]</scope>
    <source>
        <strain evidence="2 3">CBS 150709</strain>
    </source>
</reference>
<protein>
    <recommendedName>
        <fullName evidence="1">Hemerythrin-like domain-containing protein</fullName>
    </recommendedName>
</protein>
<dbReference type="Gene3D" id="1.20.120.520">
    <property type="entry name" value="nmb1532 protein domain like"/>
    <property type="match status" value="1"/>
</dbReference>
<feature type="domain" description="Hemerythrin-like" evidence="1">
    <location>
        <begin position="7"/>
        <end position="123"/>
    </location>
</feature>
<evidence type="ECO:0000313" key="2">
    <source>
        <dbReference type="EMBL" id="KAK4077309.1"/>
    </source>
</evidence>
<evidence type="ECO:0000259" key="1">
    <source>
        <dbReference type="Pfam" id="PF01814"/>
    </source>
</evidence>
<proteinExistence type="predicted"/>
<dbReference type="Pfam" id="PF01814">
    <property type="entry name" value="Hemerythrin"/>
    <property type="match status" value="1"/>
</dbReference>
<organism evidence="2 3">
    <name type="scientific">Purpureocillium lilacinum</name>
    <name type="common">Paecilomyces lilacinus</name>
    <dbReference type="NCBI Taxonomy" id="33203"/>
    <lineage>
        <taxon>Eukaryota</taxon>
        <taxon>Fungi</taxon>
        <taxon>Dikarya</taxon>
        <taxon>Ascomycota</taxon>
        <taxon>Pezizomycotina</taxon>
        <taxon>Sordariomycetes</taxon>
        <taxon>Hypocreomycetidae</taxon>
        <taxon>Hypocreales</taxon>
        <taxon>Ophiocordycipitaceae</taxon>
        <taxon>Purpureocillium</taxon>
    </lineage>
</organism>
<dbReference type="EMBL" id="JAWRVI010000099">
    <property type="protein sequence ID" value="KAK4077309.1"/>
    <property type="molecule type" value="Genomic_DNA"/>
</dbReference>
<dbReference type="PANTHER" id="PTHR35585:SF1">
    <property type="entry name" value="HHE DOMAIN PROTEIN (AFU_ORTHOLOGUE AFUA_4G00730)"/>
    <property type="match status" value="1"/>
</dbReference>
<dbReference type="PANTHER" id="PTHR35585">
    <property type="entry name" value="HHE DOMAIN PROTEIN (AFU_ORTHOLOGUE AFUA_4G00730)"/>
    <property type="match status" value="1"/>
</dbReference>
<comment type="caution">
    <text evidence="2">The sequence shown here is derived from an EMBL/GenBank/DDBJ whole genome shotgun (WGS) entry which is preliminary data.</text>
</comment>
<sequence>MFIISQAVYNDHRELEVYYNEIVNNLGNHKHQERFGHLFAWELARHSAGEELIIYPAFEQHLGARGREMAERGRTEHRDIKEHLKVFQRMTATDDEYVGKLNEIWSTLAKHMGDEEESDMPALESRLQSMPGESESMAKRFGWTKVLVPSRSRNAVVHPPFATVLDLLTAPIDQIAETLRHFPDPESCPNLPTR</sequence>
<evidence type="ECO:0000313" key="3">
    <source>
        <dbReference type="Proteomes" id="UP001287286"/>
    </source>
</evidence>
<gene>
    <name evidence="2" type="ORF">Purlil1_12345</name>
</gene>
<accession>A0ABR0BH42</accession>
<name>A0ABR0BH42_PURLI</name>
<keyword evidence="3" id="KW-1185">Reference proteome</keyword>
<dbReference type="InterPro" id="IPR012312">
    <property type="entry name" value="Hemerythrin-like"/>
</dbReference>
<dbReference type="Proteomes" id="UP001287286">
    <property type="component" value="Unassembled WGS sequence"/>
</dbReference>